<dbReference type="InterPro" id="IPR027417">
    <property type="entry name" value="P-loop_NTPase"/>
</dbReference>
<dbReference type="Proteomes" id="UP000005952">
    <property type="component" value="Chromosome"/>
</dbReference>
<dbReference type="HOGENOM" id="CLU_2734577_0_0_5"/>
<sequence>MTLRRPTPPHPLPQLADHHVLIVGGTRRGKSGLLDLIARATPRHEALSLVDPHGSCSRCYGISRQPCAWTA</sequence>
<dbReference type="RefSeq" id="WP_015597071.1">
    <property type="nucleotide sequence ID" value="NC_021172.1"/>
</dbReference>
<keyword evidence="2" id="KW-1185">Reference proteome</keyword>
<reference evidence="1 2" key="1">
    <citation type="journal article" date="2013" name="Genome Announc.">
        <title>Genome sequences for three denitrifying bacterial strains isolated from a uranium- and nitrate-contaminated subsurface environment.</title>
        <authorList>
            <person name="Venkatramanan R."/>
            <person name="Prakash O."/>
            <person name="Woyke T."/>
            <person name="Chain P."/>
            <person name="Goodwin L.A."/>
            <person name="Watson D."/>
            <person name="Brooks S."/>
            <person name="Kostka J.E."/>
            <person name="Green S.J."/>
        </authorList>
    </citation>
    <scope>NUCLEOTIDE SEQUENCE [LARGE SCALE GENOMIC DNA]</scope>
    <source>
        <strain evidence="1 2">1NES1</strain>
    </source>
</reference>
<dbReference type="EMBL" id="CP005587">
    <property type="protein sequence ID" value="AGK57034.1"/>
    <property type="molecule type" value="Genomic_DNA"/>
</dbReference>
<dbReference type="KEGG" id="hdt:HYPDE_26768"/>
<dbReference type="OrthoDB" id="7817736at2"/>
<dbReference type="AlphaFoldDB" id="N0B0S0"/>
<proteinExistence type="predicted"/>
<organism evidence="1 2">
    <name type="scientific">Hyphomicrobium denitrificans 1NES1</name>
    <dbReference type="NCBI Taxonomy" id="670307"/>
    <lineage>
        <taxon>Bacteria</taxon>
        <taxon>Pseudomonadati</taxon>
        <taxon>Pseudomonadota</taxon>
        <taxon>Alphaproteobacteria</taxon>
        <taxon>Hyphomicrobiales</taxon>
        <taxon>Hyphomicrobiaceae</taxon>
        <taxon>Hyphomicrobium</taxon>
    </lineage>
</organism>
<gene>
    <name evidence="1" type="ORF">HYPDE_26768</name>
</gene>
<evidence type="ECO:0000313" key="1">
    <source>
        <dbReference type="EMBL" id="AGK57034.1"/>
    </source>
</evidence>
<dbReference type="STRING" id="670307.HYPDE_26768"/>
<accession>N0B0S0</accession>
<dbReference type="Gene3D" id="3.40.50.300">
    <property type="entry name" value="P-loop containing nucleotide triphosphate hydrolases"/>
    <property type="match status" value="1"/>
</dbReference>
<evidence type="ECO:0000313" key="2">
    <source>
        <dbReference type="Proteomes" id="UP000005952"/>
    </source>
</evidence>
<name>N0B0S0_9HYPH</name>
<protein>
    <submittedName>
        <fullName evidence="1">Uncharacterized protein</fullName>
    </submittedName>
</protein>